<dbReference type="VEuPathDB" id="GiardiaDB:SS50377_25933"/>
<dbReference type="EMBL" id="AUWU02000006">
    <property type="protein sequence ID" value="KAH0571742.1"/>
    <property type="molecule type" value="Genomic_DNA"/>
</dbReference>
<comment type="caution">
    <text evidence="2">Lacks conserved residue(s) required for the propagation of feature annotation.</text>
</comment>
<dbReference type="Proteomes" id="UP000018208">
    <property type="component" value="Unassembled WGS sequence"/>
</dbReference>
<dbReference type="Pfam" id="PF07974">
    <property type="entry name" value="EGF_2"/>
    <property type="match status" value="1"/>
</dbReference>
<feature type="transmembrane region" description="Helical" evidence="3">
    <location>
        <begin position="488"/>
        <end position="514"/>
    </location>
</feature>
<dbReference type="PROSITE" id="PS50026">
    <property type="entry name" value="EGF_3"/>
    <property type="match status" value="2"/>
</dbReference>
<dbReference type="InterPro" id="IPR013111">
    <property type="entry name" value="EGF_extracell"/>
</dbReference>
<keyword evidence="7" id="KW-1185">Reference proteome</keyword>
<keyword evidence="3" id="KW-1133">Transmembrane helix</keyword>
<feature type="domain" description="EGF-like" evidence="4">
    <location>
        <begin position="233"/>
        <end position="270"/>
    </location>
</feature>
<name>V6M1L2_9EUKA</name>
<dbReference type="AlphaFoldDB" id="V6M1L2"/>
<gene>
    <name evidence="5" type="ORF">SS50377_12857</name>
    <name evidence="6" type="ORF">SS50377_25933</name>
</gene>
<dbReference type="InterPro" id="IPR002172">
    <property type="entry name" value="LDrepeatLR_classA_rpt"/>
</dbReference>
<reference evidence="6" key="2">
    <citation type="submission" date="2020-12" db="EMBL/GenBank/DDBJ databases">
        <title>New Spironucleus salmonicida genome in near-complete chromosomes.</title>
        <authorList>
            <person name="Xu F."/>
            <person name="Kurt Z."/>
            <person name="Jimenez-Gonzalez A."/>
            <person name="Astvaldsson A."/>
            <person name="Andersson J.O."/>
            <person name="Svard S.G."/>
        </authorList>
    </citation>
    <scope>NUCLEOTIDE SEQUENCE</scope>
    <source>
        <strain evidence="6">ATCC 50377</strain>
    </source>
</reference>
<protein>
    <submittedName>
        <fullName evidence="5">Cysteine-rich membrane protein 2</fullName>
    </submittedName>
    <submittedName>
        <fullName evidence="6">Tenascin-like protein</fullName>
    </submittedName>
</protein>
<dbReference type="InterPro" id="IPR000742">
    <property type="entry name" value="EGF"/>
</dbReference>
<evidence type="ECO:0000259" key="4">
    <source>
        <dbReference type="PROSITE" id="PS50026"/>
    </source>
</evidence>
<dbReference type="EMBL" id="KI546048">
    <property type="protein sequence ID" value="EST47084.1"/>
    <property type="molecule type" value="Genomic_DNA"/>
</dbReference>
<keyword evidence="1 2" id="KW-1015">Disulfide bond</keyword>
<feature type="domain" description="EGF-like" evidence="4">
    <location>
        <begin position="182"/>
        <end position="218"/>
    </location>
</feature>
<proteinExistence type="predicted"/>
<evidence type="ECO:0000256" key="1">
    <source>
        <dbReference type="ARBA" id="ARBA00023157"/>
    </source>
</evidence>
<evidence type="ECO:0000256" key="3">
    <source>
        <dbReference type="SAM" id="Phobius"/>
    </source>
</evidence>
<feature type="disulfide bond" evidence="2">
    <location>
        <begin position="208"/>
        <end position="217"/>
    </location>
</feature>
<dbReference type="PRINTS" id="PR00261">
    <property type="entry name" value="LDLRECEPTOR"/>
</dbReference>
<feature type="disulfide bond" evidence="2">
    <location>
        <begin position="260"/>
        <end position="269"/>
    </location>
</feature>
<evidence type="ECO:0000256" key="2">
    <source>
        <dbReference type="PROSITE-ProRule" id="PRU00076"/>
    </source>
</evidence>
<keyword evidence="3" id="KW-0472">Membrane</keyword>
<evidence type="ECO:0000313" key="5">
    <source>
        <dbReference type="EMBL" id="EST47084.1"/>
    </source>
</evidence>
<keyword evidence="3" id="KW-0812">Transmembrane</keyword>
<reference evidence="5 6" key="1">
    <citation type="journal article" date="2014" name="PLoS Genet.">
        <title>The Genome of Spironucleus salmonicida Highlights a Fish Pathogen Adapted to Fluctuating Environments.</title>
        <authorList>
            <person name="Xu F."/>
            <person name="Jerlstrom-Hultqvist J."/>
            <person name="Einarsson E."/>
            <person name="Astvaldsson A."/>
            <person name="Svard S.G."/>
            <person name="Andersson J.O."/>
        </authorList>
    </citation>
    <scope>NUCLEOTIDE SEQUENCE</scope>
    <source>
        <strain evidence="6">ATCC 50377</strain>
    </source>
</reference>
<dbReference type="SMART" id="SM00181">
    <property type="entry name" value="EGF"/>
    <property type="match status" value="5"/>
</dbReference>
<evidence type="ECO:0000313" key="6">
    <source>
        <dbReference type="EMBL" id="KAH0571742.1"/>
    </source>
</evidence>
<evidence type="ECO:0000313" key="7">
    <source>
        <dbReference type="Proteomes" id="UP000018208"/>
    </source>
</evidence>
<organism evidence="5">
    <name type="scientific">Spironucleus salmonicida</name>
    <dbReference type="NCBI Taxonomy" id="348837"/>
    <lineage>
        <taxon>Eukaryota</taxon>
        <taxon>Metamonada</taxon>
        <taxon>Diplomonadida</taxon>
        <taxon>Hexamitidae</taxon>
        <taxon>Hexamitinae</taxon>
        <taxon>Spironucleus</taxon>
    </lineage>
</organism>
<accession>V6M1L2</accession>
<keyword evidence="2" id="KW-0245">EGF-like domain</keyword>
<sequence>MSCPENQTMIDSVCYPNTCVIGNTICSGNGTCGGFSKNKCICTGNHKGFYCQCPPGSIQIAQDSLECAQNFCQSPKGQCFGRSECELRIVNGANEFTCKDCGKFTGNDPRQGCSGCLTGFSYVEPLSERICVHENCISERAECAFNGTCTAQGKCVCEGDFDPATKCAQCKSGSELKAGKCVENLCLSGETICSNRGTCDEASSECRCESNYSGSKCELCAAGLENIGVNECVSPDCVNDGVVCSANGKCGGVISYKCVCENGTSGKFCQCPKGKVQVNARTLECAVDLCVSPRGNCFRRGNCIHRGDELVCRNCGIYSFNDPRQGCYGCLVGSSYFGPVDNRDCRPDKCIIDGTICNYLGSCLRTGVCECFNKTLDPETACTRCISGYTLMKEKCVHENCIHNGTECDNKGTCKDNVCVCETYLLNDKLKCSECVQETALIAEICTICKPGFEFVYGECTNIVCSEGQVYNMTILGCEDIQQNKDSFFNGLIAGIVILLLVIIIIIGGTVYYFTKKRNQISSANSIIIPKKDSGIQEMKTTRHSGLVTENEQYAK</sequence>
<dbReference type="Gene3D" id="2.10.25.10">
    <property type="entry name" value="Laminin"/>
    <property type="match status" value="1"/>
</dbReference>
<dbReference type="PROSITE" id="PS00022">
    <property type="entry name" value="EGF_1"/>
    <property type="match status" value="3"/>
</dbReference>
<dbReference type="OrthoDB" id="382013at2759"/>